<dbReference type="EMBL" id="QEQK01000005">
    <property type="protein sequence ID" value="PWN56367.1"/>
    <property type="molecule type" value="Genomic_DNA"/>
</dbReference>
<dbReference type="AlphaFoldDB" id="A0A363ULT7"/>
<evidence type="ECO:0000313" key="4">
    <source>
        <dbReference type="Proteomes" id="UP000251800"/>
    </source>
</evidence>
<evidence type="ECO:0000259" key="2">
    <source>
        <dbReference type="Pfam" id="PF13193"/>
    </source>
</evidence>
<protein>
    <recommendedName>
        <fullName evidence="5">Long-chain fatty acid--CoA ligase</fullName>
    </recommendedName>
</protein>
<dbReference type="SUPFAM" id="SSF56801">
    <property type="entry name" value="Acetyl-CoA synthetase-like"/>
    <property type="match status" value="1"/>
</dbReference>
<dbReference type="PANTHER" id="PTHR43767">
    <property type="entry name" value="LONG-CHAIN-FATTY-ACID--COA LIGASE"/>
    <property type="match status" value="1"/>
</dbReference>
<proteinExistence type="predicted"/>
<dbReference type="Pfam" id="PF13193">
    <property type="entry name" value="AMP-binding_C"/>
    <property type="match status" value="1"/>
</dbReference>
<keyword evidence="4" id="KW-1185">Reference proteome</keyword>
<reference evidence="3 4" key="1">
    <citation type="submission" date="2018-05" db="EMBL/GenBank/DDBJ databases">
        <title>Abyssibacter profundi OUC007T gen. nov., sp. nov, a marine bacterium isolated from seawater of the Mariana Trench.</title>
        <authorList>
            <person name="Zhou S."/>
        </authorList>
    </citation>
    <scope>NUCLEOTIDE SEQUENCE [LARGE SCALE GENOMIC DNA]</scope>
    <source>
        <strain evidence="3 4">OUC007</strain>
    </source>
</reference>
<dbReference type="CDD" id="cd04433">
    <property type="entry name" value="AFD_class_I"/>
    <property type="match status" value="1"/>
</dbReference>
<evidence type="ECO:0000313" key="3">
    <source>
        <dbReference type="EMBL" id="PWN56367.1"/>
    </source>
</evidence>
<dbReference type="OrthoDB" id="9803968at2"/>
<accession>A0A363ULT7</accession>
<evidence type="ECO:0000259" key="1">
    <source>
        <dbReference type="Pfam" id="PF00501"/>
    </source>
</evidence>
<dbReference type="Proteomes" id="UP000251800">
    <property type="component" value="Unassembled WGS sequence"/>
</dbReference>
<sequence>MTRATHGLVERVLEVAASDPTRPALLSLDHECSYGALAERVGACCLALRHRGVQPGTTVAFQCADEFPHLTLSLALMALGCRQLAVASHESGQAGQSLALQAGASLFLQDGDAVELAAHNPASPASGAPANAGWLYLSTSGTTGRPKVVMMQEQDLVAQAPRHILGPQERFACMASVEHNFAKRHRLYCLAMGATTVFLPTDRKRFVDACLLLGVTTLHVSVFQAQELLGLDQVARLRGIRLKLGGSHASHALRQALIEQVTPALYAGYGTTETGAIGFAEPDEHASASVGRPLPGLQVQIVDALRQPLPQGERGEVAVCGQGLFRGYLNEPELTRQQCEAGWFYTGDIGELDAKGRLTLSGRADDMFVFNSMNIYPQELEAVIREFPGVQAAAVFPRPSATHGGIPVALVESADPALDLKALRRFVQERVGLRCPRQFLRVHDIPRNSAGKIRRERLSVIAGGGSP</sequence>
<dbReference type="InterPro" id="IPR025110">
    <property type="entry name" value="AMP-bd_C"/>
</dbReference>
<dbReference type="Gene3D" id="3.30.300.30">
    <property type="match status" value="1"/>
</dbReference>
<dbReference type="RefSeq" id="WP_109719561.1">
    <property type="nucleotide sequence ID" value="NZ_QEQK01000005.1"/>
</dbReference>
<organism evidence="3 4">
    <name type="scientific">Abyssibacter profundi</name>
    <dbReference type="NCBI Taxonomy" id="2182787"/>
    <lineage>
        <taxon>Bacteria</taxon>
        <taxon>Pseudomonadati</taxon>
        <taxon>Pseudomonadota</taxon>
        <taxon>Gammaproteobacteria</taxon>
        <taxon>Chromatiales</taxon>
        <taxon>Oceanococcaceae</taxon>
        <taxon>Abyssibacter</taxon>
    </lineage>
</organism>
<dbReference type="GO" id="GO:0016877">
    <property type="term" value="F:ligase activity, forming carbon-sulfur bonds"/>
    <property type="evidence" value="ECO:0007669"/>
    <property type="project" value="UniProtKB-ARBA"/>
</dbReference>
<gene>
    <name evidence="3" type="ORF">DEH80_05875</name>
</gene>
<dbReference type="InterPro" id="IPR042099">
    <property type="entry name" value="ANL_N_sf"/>
</dbReference>
<feature type="domain" description="AMP-binding enzyme C-terminal" evidence="2">
    <location>
        <begin position="379"/>
        <end position="452"/>
    </location>
</feature>
<name>A0A363ULT7_9GAMM</name>
<dbReference type="Gene3D" id="3.40.50.12780">
    <property type="entry name" value="N-terminal domain of ligase-like"/>
    <property type="match status" value="1"/>
</dbReference>
<dbReference type="InterPro" id="IPR045851">
    <property type="entry name" value="AMP-bd_C_sf"/>
</dbReference>
<dbReference type="Pfam" id="PF00501">
    <property type="entry name" value="AMP-binding"/>
    <property type="match status" value="1"/>
</dbReference>
<dbReference type="InterPro" id="IPR050237">
    <property type="entry name" value="ATP-dep_AMP-bd_enzyme"/>
</dbReference>
<comment type="caution">
    <text evidence="3">The sequence shown here is derived from an EMBL/GenBank/DDBJ whole genome shotgun (WGS) entry which is preliminary data.</text>
</comment>
<dbReference type="InterPro" id="IPR000873">
    <property type="entry name" value="AMP-dep_synth/lig_dom"/>
</dbReference>
<dbReference type="PANTHER" id="PTHR43767:SF10">
    <property type="entry name" value="SURFACTIN SYNTHASE SUBUNIT 1"/>
    <property type="match status" value="1"/>
</dbReference>
<evidence type="ECO:0008006" key="5">
    <source>
        <dbReference type="Google" id="ProtNLM"/>
    </source>
</evidence>
<feature type="domain" description="AMP-dependent synthetase/ligase" evidence="1">
    <location>
        <begin position="15"/>
        <end position="329"/>
    </location>
</feature>